<gene>
    <name evidence="5" type="ORF">A2949_01365</name>
</gene>
<dbReference type="PANTHER" id="PTHR32039:SF7">
    <property type="entry name" value="COMPETENCE PROTEIN COMM"/>
    <property type="match status" value="1"/>
</dbReference>
<dbReference type="InterPro" id="IPR025158">
    <property type="entry name" value="Mg_chelat-rel_C"/>
</dbReference>
<dbReference type="InterPro" id="IPR000523">
    <property type="entry name" value="Mg_chelatse_chII-like_cat_dom"/>
</dbReference>
<dbReference type="InterPro" id="IPR003593">
    <property type="entry name" value="AAA+_ATPase"/>
</dbReference>
<evidence type="ECO:0000313" key="5">
    <source>
        <dbReference type="EMBL" id="OGC87005.1"/>
    </source>
</evidence>
<dbReference type="SMART" id="SM00382">
    <property type="entry name" value="AAA"/>
    <property type="match status" value="1"/>
</dbReference>
<dbReference type="InterPro" id="IPR045006">
    <property type="entry name" value="CHLI-like"/>
</dbReference>
<reference evidence="5 6" key="1">
    <citation type="journal article" date="2016" name="Nat. Commun.">
        <title>Thousands of microbial genomes shed light on interconnected biogeochemical processes in an aquifer system.</title>
        <authorList>
            <person name="Anantharaman K."/>
            <person name="Brown C.T."/>
            <person name="Hug L.A."/>
            <person name="Sharon I."/>
            <person name="Castelle C.J."/>
            <person name="Probst A.J."/>
            <person name="Thomas B.C."/>
            <person name="Singh A."/>
            <person name="Wilkins M.J."/>
            <person name="Karaoz U."/>
            <person name="Brodie E.L."/>
            <person name="Williams K.H."/>
            <person name="Hubbard S.S."/>
            <person name="Banfield J.F."/>
        </authorList>
    </citation>
    <scope>NUCLEOTIDE SEQUENCE [LARGE SCALE GENOMIC DNA]</scope>
</reference>
<name>A0A1F4XZ56_9BACT</name>
<comment type="similarity">
    <text evidence="1">Belongs to the Mg-chelatase subunits D/I family. ComM subfamily.</text>
</comment>
<dbReference type="AlphaFoldDB" id="A0A1F4XZ56"/>
<dbReference type="GO" id="GO:0003677">
    <property type="term" value="F:DNA binding"/>
    <property type="evidence" value="ECO:0007669"/>
    <property type="project" value="InterPro"/>
</dbReference>
<dbReference type="GO" id="GO:0005524">
    <property type="term" value="F:ATP binding"/>
    <property type="evidence" value="ECO:0007669"/>
    <property type="project" value="UniProtKB-KW"/>
</dbReference>
<accession>A0A1F4XZ56</accession>
<evidence type="ECO:0000256" key="2">
    <source>
        <dbReference type="ARBA" id="ARBA00022741"/>
    </source>
</evidence>
<feature type="domain" description="MCM C-terminal AAA(+) ATPase" evidence="4">
    <location>
        <begin position="309"/>
        <end position="367"/>
    </location>
</feature>
<evidence type="ECO:0000259" key="4">
    <source>
        <dbReference type="PROSITE" id="PS50051"/>
    </source>
</evidence>
<evidence type="ECO:0000256" key="1">
    <source>
        <dbReference type="ARBA" id="ARBA00006354"/>
    </source>
</evidence>
<comment type="caution">
    <text evidence="5">The sequence shown here is derived from an EMBL/GenBank/DDBJ whole genome shotgun (WGS) entry which is preliminary data.</text>
</comment>
<dbReference type="PANTHER" id="PTHR32039">
    <property type="entry name" value="MAGNESIUM-CHELATASE SUBUNIT CHLI"/>
    <property type="match status" value="1"/>
</dbReference>
<dbReference type="InterPro" id="IPR020568">
    <property type="entry name" value="Ribosomal_Su5_D2-typ_SF"/>
</dbReference>
<sequence>MQYAKVYGAQTSLLSPYIVSVETDLSRGLHAFVVVGLPDKAVEESRDRVAAAIKHAGFESPKSRNQKIVIALAPADLKKEGPMFDLPIALSYLLAAGDIRFDPEPYVFVGELSLDGAVQPVRGLLPLIAEAKRRKKKAVFVPAENVEEAALVPGIDVYGVSSLQEVIGFLNTKKDRGNTSKYRGEPSVNLGGLKPAPQTMLAPDFGESQFAFEDIRGQDSSKRAAIIAAAGGHNLGLSGPPGTGKTMLARALASILPPLNFDDMLEVNSIHSVAGVLRGDLLTLPPFRSPHHTSSYVSIVGGGATPRPGEATLAHKGVLFLDEFPEFDRRVIEALRQPMEDRVISIARARGSAQFPARFTLVAAMNPCPCGNWGHPEIACTCTPMTLERYRRKISGPIADRIDLWSVMGPVELGELGFRNREGSETAAARTRVLTARALQTKRFASSKQSSKSTSRIGLNSELSPRELDDLVPLSPKVRELLEKAGTRMALSPRAFHRVIKVARTIADLDEHPDINEAHILEALQYREKKG</sequence>
<organism evidence="5 6">
    <name type="scientific">Candidatus Adlerbacteria bacterium RIFCSPLOWO2_01_FULL_54_21b</name>
    <dbReference type="NCBI Taxonomy" id="1797245"/>
    <lineage>
        <taxon>Bacteria</taxon>
        <taxon>Candidatus Adleribacteriota</taxon>
    </lineage>
</organism>
<dbReference type="EMBL" id="MEWZ01000009">
    <property type="protein sequence ID" value="OGC87005.1"/>
    <property type="molecule type" value="Genomic_DNA"/>
</dbReference>
<dbReference type="STRING" id="1797245.A2949_01365"/>
<dbReference type="PROSITE" id="PS50051">
    <property type="entry name" value="MCM_2"/>
    <property type="match status" value="1"/>
</dbReference>
<dbReference type="Gene3D" id="3.30.230.10">
    <property type="match status" value="1"/>
</dbReference>
<dbReference type="Pfam" id="PF13541">
    <property type="entry name" value="ChlI"/>
    <property type="match status" value="1"/>
</dbReference>
<dbReference type="Gene3D" id="3.40.50.300">
    <property type="entry name" value="P-loop containing nucleotide triphosphate hydrolases"/>
    <property type="match status" value="1"/>
</dbReference>
<dbReference type="NCBIfam" id="TIGR00368">
    <property type="entry name" value="YifB family Mg chelatase-like AAA ATPase"/>
    <property type="match status" value="1"/>
</dbReference>
<dbReference type="Pfam" id="PF01078">
    <property type="entry name" value="Mg_chelatase"/>
    <property type="match status" value="1"/>
</dbReference>
<dbReference type="SUPFAM" id="SSF54211">
    <property type="entry name" value="Ribosomal protein S5 domain 2-like"/>
    <property type="match status" value="1"/>
</dbReference>
<dbReference type="Pfam" id="PF13335">
    <property type="entry name" value="Mg_chelatase_C"/>
    <property type="match status" value="1"/>
</dbReference>
<dbReference type="PRINTS" id="PR00830">
    <property type="entry name" value="ENDOLAPTASE"/>
</dbReference>
<keyword evidence="3" id="KW-0067">ATP-binding</keyword>
<keyword evidence="2" id="KW-0547">Nucleotide-binding</keyword>
<dbReference type="InterPro" id="IPR001208">
    <property type="entry name" value="MCM_dom"/>
</dbReference>
<protein>
    <recommendedName>
        <fullName evidence="4">MCM C-terminal AAA(+) ATPase domain-containing protein</fullName>
    </recommendedName>
</protein>
<dbReference type="InterPro" id="IPR004482">
    <property type="entry name" value="Mg_chelat-rel"/>
</dbReference>
<dbReference type="InterPro" id="IPR014721">
    <property type="entry name" value="Ribsml_uS5_D2-typ_fold_subgr"/>
</dbReference>
<evidence type="ECO:0000313" key="6">
    <source>
        <dbReference type="Proteomes" id="UP000178585"/>
    </source>
</evidence>
<dbReference type="InterPro" id="IPR027417">
    <property type="entry name" value="P-loop_NTPase"/>
</dbReference>
<proteinExistence type="inferred from homology"/>
<dbReference type="Proteomes" id="UP000178585">
    <property type="component" value="Unassembled WGS sequence"/>
</dbReference>
<dbReference type="SUPFAM" id="SSF52540">
    <property type="entry name" value="P-loop containing nucleoside triphosphate hydrolases"/>
    <property type="match status" value="1"/>
</dbReference>
<evidence type="ECO:0000256" key="3">
    <source>
        <dbReference type="ARBA" id="ARBA00022840"/>
    </source>
</evidence>